<proteinExistence type="predicted"/>
<protein>
    <submittedName>
        <fullName evidence="2">Uncharacterized protein</fullName>
    </submittedName>
</protein>
<evidence type="ECO:0000313" key="3">
    <source>
        <dbReference type="Proteomes" id="UP001189429"/>
    </source>
</evidence>
<dbReference type="Proteomes" id="UP001189429">
    <property type="component" value="Unassembled WGS sequence"/>
</dbReference>
<evidence type="ECO:0000256" key="1">
    <source>
        <dbReference type="SAM" id="MobiDB-lite"/>
    </source>
</evidence>
<dbReference type="EMBL" id="CAUYUJ010002256">
    <property type="protein sequence ID" value="CAK0799958.1"/>
    <property type="molecule type" value="Genomic_DNA"/>
</dbReference>
<reference evidence="2" key="1">
    <citation type="submission" date="2023-10" db="EMBL/GenBank/DDBJ databases">
        <authorList>
            <person name="Chen Y."/>
            <person name="Shah S."/>
            <person name="Dougan E. K."/>
            <person name="Thang M."/>
            <person name="Chan C."/>
        </authorList>
    </citation>
    <scope>NUCLEOTIDE SEQUENCE [LARGE SCALE GENOMIC DNA]</scope>
</reference>
<feature type="non-terminal residue" evidence="2">
    <location>
        <position position="1"/>
    </location>
</feature>
<accession>A0ABN9Q685</accession>
<sequence length="57" mass="5693">EALRDPPGGGPVPPAAAAGDVYTADGRFEVLPPNWAGDDVLGQPRRAAPAAEADGGR</sequence>
<evidence type="ECO:0000313" key="2">
    <source>
        <dbReference type="EMBL" id="CAK0799958.1"/>
    </source>
</evidence>
<comment type="caution">
    <text evidence="2">The sequence shown here is derived from an EMBL/GenBank/DDBJ whole genome shotgun (WGS) entry which is preliminary data.</text>
</comment>
<feature type="region of interest" description="Disordered" evidence="1">
    <location>
        <begin position="35"/>
        <end position="57"/>
    </location>
</feature>
<keyword evidence="3" id="KW-1185">Reference proteome</keyword>
<feature type="non-terminal residue" evidence="2">
    <location>
        <position position="57"/>
    </location>
</feature>
<organism evidence="2 3">
    <name type="scientific">Prorocentrum cordatum</name>
    <dbReference type="NCBI Taxonomy" id="2364126"/>
    <lineage>
        <taxon>Eukaryota</taxon>
        <taxon>Sar</taxon>
        <taxon>Alveolata</taxon>
        <taxon>Dinophyceae</taxon>
        <taxon>Prorocentrales</taxon>
        <taxon>Prorocentraceae</taxon>
        <taxon>Prorocentrum</taxon>
    </lineage>
</organism>
<gene>
    <name evidence="2" type="ORF">PCOR1329_LOCUS8257</name>
</gene>
<name>A0ABN9Q685_9DINO</name>